<accession>A0A0K1S4R1</accession>
<evidence type="ECO:0000256" key="1">
    <source>
        <dbReference type="SAM" id="MobiDB-lite"/>
    </source>
</evidence>
<sequence length="88" mass="9576">MLPQTYPQRRASASAAALAVGVSRKTGAAGASANRAAACYRPSRSPGRAITRNSRQRDKTLESLSMARWGEDNQTRQQPRKSCQNRSV</sequence>
<proteinExistence type="predicted"/>
<gene>
    <name evidence="2" type="ORF">VL20_4038</name>
</gene>
<protein>
    <submittedName>
        <fullName evidence="2">Uncharacterized protein</fullName>
    </submittedName>
</protein>
<evidence type="ECO:0000313" key="2">
    <source>
        <dbReference type="EMBL" id="AKV68986.1"/>
    </source>
</evidence>
<dbReference type="KEGG" id="mpk:VL20_4038"/>
<keyword evidence="3" id="KW-1185">Reference proteome</keyword>
<feature type="compositionally biased region" description="Polar residues" evidence="1">
    <location>
        <begin position="75"/>
        <end position="88"/>
    </location>
</feature>
<dbReference type="Proteomes" id="UP000068167">
    <property type="component" value="Chromosome"/>
</dbReference>
<dbReference type="PATRIC" id="fig|1638788.3.peg.4069"/>
<feature type="compositionally biased region" description="Low complexity" evidence="1">
    <location>
        <begin position="28"/>
        <end position="38"/>
    </location>
</feature>
<organism evidence="2 3">
    <name type="scientific">Microcystis panniformis FACHB-1757</name>
    <dbReference type="NCBI Taxonomy" id="1638788"/>
    <lineage>
        <taxon>Bacteria</taxon>
        <taxon>Bacillati</taxon>
        <taxon>Cyanobacteriota</taxon>
        <taxon>Cyanophyceae</taxon>
        <taxon>Oscillatoriophycideae</taxon>
        <taxon>Chroococcales</taxon>
        <taxon>Microcystaceae</taxon>
        <taxon>Microcystis</taxon>
    </lineage>
</organism>
<feature type="region of interest" description="Disordered" evidence="1">
    <location>
        <begin position="24"/>
        <end position="88"/>
    </location>
</feature>
<dbReference type="AlphaFoldDB" id="A0A0K1S4R1"/>
<dbReference type="EMBL" id="CP011339">
    <property type="protein sequence ID" value="AKV68986.1"/>
    <property type="molecule type" value="Genomic_DNA"/>
</dbReference>
<name>A0A0K1S4R1_9CHRO</name>
<reference evidence="2 3" key="1">
    <citation type="journal article" date="2016" name="Stand. Genomic Sci.">
        <title>Complete genome sequence and genomic characterization of Microcystis panniformis FACHB 1757 by third-generation sequencing.</title>
        <authorList>
            <person name="Zhang J.Y."/>
            <person name="Guan R."/>
            <person name="Zhang H.J."/>
            <person name="Li H."/>
            <person name="Xiao P."/>
            <person name="Yu G.L."/>
            <person name="Du L."/>
            <person name="Cao D.M."/>
            <person name="Zhu B.C."/>
            <person name="Li R.H."/>
            <person name="Lu Z.H."/>
        </authorList>
    </citation>
    <scope>NUCLEOTIDE SEQUENCE [LARGE SCALE GENOMIC DNA]</scope>
    <source>
        <strain evidence="2 3">FACHB-1757</strain>
    </source>
</reference>
<evidence type="ECO:0000313" key="3">
    <source>
        <dbReference type="Proteomes" id="UP000068167"/>
    </source>
</evidence>